<name>I1CJ71_RHIO9</name>
<dbReference type="EMBL" id="CH476742">
    <property type="protein sequence ID" value="EIE88501.1"/>
    <property type="molecule type" value="Genomic_DNA"/>
</dbReference>
<dbReference type="VEuPathDB" id="FungiDB:RO3G_13212"/>
<accession>I1CJ71</accession>
<keyword evidence="3" id="KW-1185">Reference proteome</keyword>
<proteinExistence type="predicted"/>
<dbReference type="AlphaFoldDB" id="I1CJ71"/>
<dbReference type="OrthoDB" id="10347866at2759"/>
<feature type="signal peptide" evidence="1">
    <location>
        <begin position="1"/>
        <end position="26"/>
    </location>
</feature>
<dbReference type="InParanoid" id="I1CJ71"/>
<evidence type="ECO:0000256" key="1">
    <source>
        <dbReference type="SAM" id="SignalP"/>
    </source>
</evidence>
<reference evidence="2 3" key="1">
    <citation type="journal article" date="2009" name="PLoS Genet.">
        <title>Genomic analysis of the basal lineage fungus Rhizopus oryzae reveals a whole-genome duplication.</title>
        <authorList>
            <person name="Ma L.-J."/>
            <person name="Ibrahim A.S."/>
            <person name="Skory C."/>
            <person name="Grabherr M.G."/>
            <person name="Burger G."/>
            <person name="Butler M."/>
            <person name="Elias M."/>
            <person name="Idnurm A."/>
            <person name="Lang B.F."/>
            <person name="Sone T."/>
            <person name="Abe A."/>
            <person name="Calvo S.E."/>
            <person name="Corrochano L.M."/>
            <person name="Engels R."/>
            <person name="Fu J."/>
            <person name="Hansberg W."/>
            <person name="Kim J.-M."/>
            <person name="Kodira C.D."/>
            <person name="Koehrsen M.J."/>
            <person name="Liu B."/>
            <person name="Miranda-Saavedra D."/>
            <person name="O'Leary S."/>
            <person name="Ortiz-Castellanos L."/>
            <person name="Poulter R."/>
            <person name="Rodriguez-Romero J."/>
            <person name="Ruiz-Herrera J."/>
            <person name="Shen Y.-Q."/>
            <person name="Zeng Q."/>
            <person name="Galagan J."/>
            <person name="Birren B.W."/>
            <person name="Cuomo C.A."/>
            <person name="Wickes B.L."/>
        </authorList>
    </citation>
    <scope>NUCLEOTIDE SEQUENCE [LARGE SCALE GENOMIC DNA]</scope>
    <source>
        <strain evidence="3">RA 99-880 / ATCC MYA-4621 / FGSC 9543 / NRRL 43880</strain>
    </source>
</reference>
<keyword evidence="1" id="KW-0732">Signal</keyword>
<dbReference type="Proteomes" id="UP000009138">
    <property type="component" value="Unassembled WGS sequence"/>
</dbReference>
<gene>
    <name evidence="2" type="ORF">RO3G_13212</name>
</gene>
<sequence length="61" mass="6341">YILLNMRSLTLLATLALVCLFGNTSAAVIDPKVIGNTASALDGADTKVNVDHNKIANGNTL</sequence>
<feature type="non-terminal residue" evidence="2">
    <location>
        <position position="1"/>
    </location>
</feature>
<feature type="chain" id="PRO_5003638758" evidence="1">
    <location>
        <begin position="27"/>
        <end position="61"/>
    </location>
</feature>
<dbReference type="GeneID" id="93620177"/>
<dbReference type="RefSeq" id="XP_067523897.1">
    <property type="nucleotide sequence ID" value="XM_067667796.1"/>
</dbReference>
<organism evidence="2 3">
    <name type="scientific">Rhizopus delemar (strain RA 99-880 / ATCC MYA-4621 / FGSC 9543 / NRRL 43880)</name>
    <name type="common">Mucormycosis agent</name>
    <name type="synonym">Rhizopus arrhizus var. delemar</name>
    <dbReference type="NCBI Taxonomy" id="246409"/>
    <lineage>
        <taxon>Eukaryota</taxon>
        <taxon>Fungi</taxon>
        <taxon>Fungi incertae sedis</taxon>
        <taxon>Mucoromycota</taxon>
        <taxon>Mucoromycotina</taxon>
        <taxon>Mucoromycetes</taxon>
        <taxon>Mucorales</taxon>
        <taxon>Mucorineae</taxon>
        <taxon>Rhizopodaceae</taxon>
        <taxon>Rhizopus</taxon>
    </lineage>
</organism>
<protein>
    <submittedName>
        <fullName evidence="2">Uncharacterized protein</fullName>
    </submittedName>
</protein>
<evidence type="ECO:0000313" key="2">
    <source>
        <dbReference type="EMBL" id="EIE88501.1"/>
    </source>
</evidence>
<evidence type="ECO:0000313" key="3">
    <source>
        <dbReference type="Proteomes" id="UP000009138"/>
    </source>
</evidence>
<feature type="non-terminal residue" evidence="2">
    <location>
        <position position="61"/>
    </location>
</feature>